<gene>
    <name evidence="2" type="ORF">TrST_g9555</name>
</gene>
<feature type="compositionally biased region" description="Low complexity" evidence="1">
    <location>
        <begin position="88"/>
        <end position="116"/>
    </location>
</feature>
<dbReference type="Proteomes" id="UP001165085">
    <property type="component" value="Unassembled WGS sequence"/>
</dbReference>
<reference evidence="3" key="1">
    <citation type="journal article" date="2023" name="Commun. Biol.">
        <title>Genome analysis of Parmales, the sister group of diatoms, reveals the evolutionary specialization of diatoms from phago-mixotrophs to photoautotrophs.</title>
        <authorList>
            <person name="Ban H."/>
            <person name="Sato S."/>
            <person name="Yoshikawa S."/>
            <person name="Yamada K."/>
            <person name="Nakamura Y."/>
            <person name="Ichinomiya M."/>
            <person name="Sato N."/>
            <person name="Blanc-Mathieu R."/>
            <person name="Endo H."/>
            <person name="Kuwata A."/>
            <person name="Ogata H."/>
        </authorList>
    </citation>
    <scope>NUCLEOTIDE SEQUENCE [LARGE SCALE GENOMIC DNA]</scope>
    <source>
        <strain evidence="3">NIES 3701</strain>
    </source>
</reference>
<evidence type="ECO:0000313" key="2">
    <source>
        <dbReference type="EMBL" id="GMH65323.1"/>
    </source>
</evidence>
<feature type="compositionally biased region" description="Low complexity" evidence="1">
    <location>
        <begin position="124"/>
        <end position="136"/>
    </location>
</feature>
<comment type="caution">
    <text evidence="2">The sequence shown here is derived from an EMBL/GenBank/DDBJ whole genome shotgun (WGS) entry which is preliminary data.</text>
</comment>
<organism evidence="2 3">
    <name type="scientific">Triparma strigata</name>
    <dbReference type="NCBI Taxonomy" id="1606541"/>
    <lineage>
        <taxon>Eukaryota</taxon>
        <taxon>Sar</taxon>
        <taxon>Stramenopiles</taxon>
        <taxon>Ochrophyta</taxon>
        <taxon>Bolidophyceae</taxon>
        <taxon>Parmales</taxon>
        <taxon>Triparmaceae</taxon>
        <taxon>Triparma</taxon>
    </lineage>
</organism>
<sequence>MSRKKPPMQLKWGGGNAPLAPLGTSSTPATTTAAAAVRVSQIGLPPQTGTSLTSAIDLSSSPPSPSLLDTKPKKRKRGDASATKKQQKSLFASNSTSSSKSSNFSSNSTSKSSLTKCKSKSKSKSNSSSSSSNSDSNCDKPLDSEMWSTMLPTPDLLTVPTAKRTEYMASTSSYPITILLGPCGVGKSSMVHLLTPCIEFEVDFNSWDGNRVDDEFLKFCEESCSGLSLEGDGSSATKFVLIQDLPDDVEIVKQGLMNFLGPLSTKLVIILSSSSYIDPIKEYNLADISRSINIIKFNPNTKANLLKAFKGVLKCRGCKNLVDDKILKNLAEKCNGDVRVGILELQIIVGHIKHRIKLGKRVDANSFDVDRMEDLSPFRCVGKLLACKKDSAGTFLEDFDDVIEKCEWSVDTVSCYMNGYMVPFYDDVQELCDGFAAMSDAVHIGDSFPFEYGGTGGEGYKKGIVARAVAANGGGGKGSGGLWKMEKPKIFDVWKTAREKKGREEDFTDRKPFNRIERASDGALGGLKEVVDDDIELDDDD</sequence>
<evidence type="ECO:0000256" key="1">
    <source>
        <dbReference type="SAM" id="MobiDB-lite"/>
    </source>
</evidence>
<feature type="region of interest" description="Disordered" evidence="1">
    <location>
        <begin position="1"/>
        <end position="30"/>
    </location>
</feature>
<keyword evidence="3" id="KW-1185">Reference proteome</keyword>
<evidence type="ECO:0000313" key="3">
    <source>
        <dbReference type="Proteomes" id="UP001165085"/>
    </source>
</evidence>
<proteinExistence type="predicted"/>
<feature type="compositionally biased region" description="Polar residues" evidence="1">
    <location>
        <begin position="47"/>
        <end position="57"/>
    </location>
</feature>
<dbReference type="InterPro" id="IPR027417">
    <property type="entry name" value="P-loop_NTPase"/>
</dbReference>
<accession>A0A9W7E7C6</accession>
<feature type="region of interest" description="Disordered" evidence="1">
    <location>
        <begin position="42"/>
        <end position="145"/>
    </location>
</feature>
<name>A0A9W7E7C6_9STRA</name>
<dbReference type="SUPFAM" id="SSF52540">
    <property type="entry name" value="P-loop containing nucleoside triphosphate hydrolases"/>
    <property type="match status" value="1"/>
</dbReference>
<dbReference type="EMBL" id="BRXY01000100">
    <property type="protein sequence ID" value="GMH65323.1"/>
    <property type="molecule type" value="Genomic_DNA"/>
</dbReference>
<protein>
    <submittedName>
        <fullName evidence="2">Uncharacterized protein</fullName>
    </submittedName>
</protein>
<dbReference type="AlphaFoldDB" id="A0A9W7E7C6"/>
<dbReference type="OrthoDB" id="10265971at2759"/>